<feature type="transmembrane region" description="Helical" evidence="6">
    <location>
        <begin position="115"/>
        <end position="136"/>
    </location>
</feature>
<gene>
    <name evidence="7" type="ORF">EV688_11826</name>
</gene>
<dbReference type="InterPro" id="IPR005598">
    <property type="entry name" value="ATP_synth_I"/>
</dbReference>
<name>A0A4R2KP43_9GAMM</name>
<keyword evidence="5 6" id="KW-0472">Membrane</keyword>
<comment type="caution">
    <text evidence="7">The sequence shown here is derived from an EMBL/GenBank/DDBJ whole genome shotgun (WGS) entry which is preliminary data.</text>
</comment>
<keyword evidence="8" id="KW-1185">Reference proteome</keyword>
<dbReference type="AlphaFoldDB" id="A0A4R2KP43"/>
<dbReference type="EMBL" id="SLWX01000018">
    <property type="protein sequence ID" value="TCO72599.1"/>
    <property type="molecule type" value="Genomic_DNA"/>
</dbReference>
<evidence type="ECO:0000256" key="6">
    <source>
        <dbReference type="SAM" id="Phobius"/>
    </source>
</evidence>
<evidence type="ECO:0000256" key="4">
    <source>
        <dbReference type="ARBA" id="ARBA00022989"/>
    </source>
</evidence>
<evidence type="ECO:0000313" key="8">
    <source>
        <dbReference type="Proteomes" id="UP000294980"/>
    </source>
</evidence>
<dbReference type="Proteomes" id="UP000294980">
    <property type="component" value="Unassembled WGS sequence"/>
</dbReference>
<evidence type="ECO:0000256" key="1">
    <source>
        <dbReference type="ARBA" id="ARBA00004651"/>
    </source>
</evidence>
<dbReference type="Pfam" id="PF03899">
    <property type="entry name" value="ATP-synt_I"/>
    <property type="match status" value="1"/>
</dbReference>
<keyword evidence="2" id="KW-1003">Cell membrane</keyword>
<reference evidence="7 8" key="1">
    <citation type="submission" date="2019-03" db="EMBL/GenBank/DDBJ databases">
        <title>Genomic Encyclopedia of Type Strains, Phase IV (KMG-IV): sequencing the most valuable type-strain genomes for metagenomic binning, comparative biology and taxonomic classification.</title>
        <authorList>
            <person name="Goeker M."/>
        </authorList>
    </citation>
    <scope>NUCLEOTIDE SEQUENCE [LARGE SCALE GENOMIC DNA]</scope>
    <source>
        <strain evidence="7 8">DSM 23344</strain>
    </source>
</reference>
<evidence type="ECO:0000313" key="7">
    <source>
        <dbReference type="EMBL" id="TCO72599.1"/>
    </source>
</evidence>
<comment type="subcellular location">
    <subcellularLocation>
        <location evidence="1">Cell membrane</location>
        <topology evidence="1">Multi-pass membrane protein</topology>
    </subcellularLocation>
</comment>
<feature type="transmembrane region" description="Helical" evidence="6">
    <location>
        <begin position="25"/>
        <end position="45"/>
    </location>
</feature>
<feature type="transmembrane region" description="Helical" evidence="6">
    <location>
        <begin position="51"/>
        <end position="74"/>
    </location>
</feature>
<evidence type="ECO:0000256" key="2">
    <source>
        <dbReference type="ARBA" id="ARBA00022475"/>
    </source>
</evidence>
<organism evidence="7 8">
    <name type="scientific">Chromatocurvus halotolerans</name>
    <dbReference type="NCBI Taxonomy" id="1132028"/>
    <lineage>
        <taxon>Bacteria</taxon>
        <taxon>Pseudomonadati</taxon>
        <taxon>Pseudomonadota</taxon>
        <taxon>Gammaproteobacteria</taxon>
        <taxon>Cellvibrionales</taxon>
        <taxon>Halieaceae</taxon>
        <taxon>Chromatocurvus</taxon>
    </lineage>
</organism>
<evidence type="ECO:0000256" key="3">
    <source>
        <dbReference type="ARBA" id="ARBA00022692"/>
    </source>
</evidence>
<keyword evidence="4 6" id="KW-1133">Transmembrane helix</keyword>
<dbReference type="GO" id="GO:0005886">
    <property type="term" value="C:plasma membrane"/>
    <property type="evidence" value="ECO:0007669"/>
    <property type="project" value="UniProtKB-SubCell"/>
</dbReference>
<protein>
    <submittedName>
        <fullName evidence="7">ATP synthase protein I</fullName>
    </submittedName>
</protein>
<keyword evidence="3 6" id="KW-0812">Transmembrane</keyword>
<accession>A0A4R2KP43</accession>
<sequence>MADGKQKSAGDNGNRVRLRPPPVHNITLTQLAVLLPSFAVVAWLFDRTSAVSFAAGAAVSILPQAWFAVLVFGFRQRRSLLRAARGAYAAHAGKFLLSAAGFALVFALLRPVSAPAVFAGFGIMWTLQTVGSARLLRAGY</sequence>
<feature type="transmembrane region" description="Helical" evidence="6">
    <location>
        <begin position="86"/>
        <end position="109"/>
    </location>
</feature>
<evidence type="ECO:0000256" key="5">
    <source>
        <dbReference type="ARBA" id="ARBA00023136"/>
    </source>
</evidence>
<proteinExistence type="predicted"/>